<reference evidence="2 3" key="1">
    <citation type="submission" date="2018-06" db="EMBL/GenBank/DDBJ databases">
        <title>Phytoactinopolyspora halophila sp. nov., a novel halophilic actinomycete isolated from a saline soil in China.</title>
        <authorList>
            <person name="Tang S.-K."/>
        </authorList>
    </citation>
    <scope>NUCLEOTIDE SEQUENCE [LARGE SCALE GENOMIC DNA]</scope>
    <source>
        <strain evidence="2 3">YIM 96934</strain>
    </source>
</reference>
<comment type="caution">
    <text evidence="2">The sequence shown here is derived from an EMBL/GenBank/DDBJ whole genome shotgun (WGS) entry which is preliminary data.</text>
</comment>
<evidence type="ECO:0000313" key="2">
    <source>
        <dbReference type="EMBL" id="RAW15591.1"/>
    </source>
</evidence>
<dbReference type="InterPro" id="IPR001466">
    <property type="entry name" value="Beta-lactam-related"/>
</dbReference>
<dbReference type="Pfam" id="PF00144">
    <property type="entry name" value="Beta-lactamase"/>
    <property type="match status" value="1"/>
</dbReference>
<proteinExistence type="predicted"/>
<name>A0A329QU65_9ACTN</name>
<gene>
    <name evidence="2" type="ORF">DPM12_08000</name>
</gene>
<dbReference type="SUPFAM" id="SSF56601">
    <property type="entry name" value="beta-lactamase/transpeptidase-like"/>
    <property type="match status" value="1"/>
</dbReference>
<keyword evidence="2" id="KW-0378">Hydrolase</keyword>
<dbReference type="PANTHER" id="PTHR43283:SF15">
    <property type="entry name" value="CONSERVED PROTEIN"/>
    <property type="match status" value="1"/>
</dbReference>
<feature type="domain" description="Beta-lactamase-related" evidence="1">
    <location>
        <begin position="16"/>
        <end position="259"/>
    </location>
</feature>
<evidence type="ECO:0000313" key="3">
    <source>
        <dbReference type="Proteomes" id="UP000250462"/>
    </source>
</evidence>
<accession>A0A329QU65</accession>
<dbReference type="Proteomes" id="UP000250462">
    <property type="component" value="Unassembled WGS sequence"/>
</dbReference>
<dbReference type="GO" id="GO:0016787">
    <property type="term" value="F:hydrolase activity"/>
    <property type="evidence" value="ECO:0007669"/>
    <property type="project" value="UniProtKB-KW"/>
</dbReference>
<sequence length="273" mass="28664">MESLRSIDTWPVENAAATVVSGDGQVAGSHGDIGRVFPLASVTKLITAYAALIAVEEGVAELDDPAGPPGSTIRHLLAHASGLNLNEHTTIADVGSRRIYSSAGFEQLADELAKRSGIAFDSYVREAVLAPLGMSSTTFEGSPGHGASSSAGDLIRFAAELQRPTLIHPATMDTATQVAFPGLAGVLPGFGRQEPNDWGLGFEIRDGKEPHWTGSSNSPRTFGHFGQSGTFLWVDPDADAACVVLTDRDFGEWAAEVWPPLSDAVLAELAGRN</sequence>
<dbReference type="EMBL" id="QMIG01000005">
    <property type="protein sequence ID" value="RAW15591.1"/>
    <property type="molecule type" value="Genomic_DNA"/>
</dbReference>
<evidence type="ECO:0000259" key="1">
    <source>
        <dbReference type="Pfam" id="PF00144"/>
    </source>
</evidence>
<dbReference type="RefSeq" id="WP_112257792.1">
    <property type="nucleotide sequence ID" value="NZ_QMIG01000005.1"/>
</dbReference>
<dbReference type="AlphaFoldDB" id="A0A329QU65"/>
<dbReference type="InterPro" id="IPR050789">
    <property type="entry name" value="Diverse_Enzym_Activities"/>
</dbReference>
<protein>
    <submittedName>
        <fullName evidence="2">Serine hydrolase</fullName>
    </submittedName>
</protein>
<keyword evidence="3" id="KW-1185">Reference proteome</keyword>
<dbReference type="Gene3D" id="3.40.710.10">
    <property type="entry name" value="DD-peptidase/beta-lactamase superfamily"/>
    <property type="match status" value="1"/>
</dbReference>
<dbReference type="PANTHER" id="PTHR43283">
    <property type="entry name" value="BETA-LACTAMASE-RELATED"/>
    <property type="match status" value="1"/>
</dbReference>
<dbReference type="InterPro" id="IPR012338">
    <property type="entry name" value="Beta-lactam/transpept-like"/>
</dbReference>
<organism evidence="2 3">
    <name type="scientific">Phytoactinopolyspora halophila</name>
    <dbReference type="NCBI Taxonomy" id="1981511"/>
    <lineage>
        <taxon>Bacteria</taxon>
        <taxon>Bacillati</taxon>
        <taxon>Actinomycetota</taxon>
        <taxon>Actinomycetes</taxon>
        <taxon>Jiangellales</taxon>
        <taxon>Jiangellaceae</taxon>
        <taxon>Phytoactinopolyspora</taxon>
    </lineage>
</organism>
<dbReference type="OrthoDB" id="3336932at2"/>